<evidence type="ECO:0000256" key="7">
    <source>
        <dbReference type="SAM" id="MobiDB-lite"/>
    </source>
</evidence>
<dbReference type="EMBL" id="APLQ01000011">
    <property type="protein sequence ID" value="ENO15427.2"/>
    <property type="molecule type" value="Genomic_DNA"/>
</dbReference>
<feature type="coiled-coil region" evidence="6">
    <location>
        <begin position="346"/>
        <end position="380"/>
    </location>
</feature>
<dbReference type="SUPFAM" id="SSF55785">
    <property type="entry name" value="PYP-like sensor domain (PAS domain)"/>
    <property type="match status" value="1"/>
</dbReference>
<evidence type="ECO:0000256" key="2">
    <source>
        <dbReference type="ARBA" id="ARBA00022692"/>
    </source>
</evidence>
<comment type="caution">
    <text evidence="10">The sequence shown here is derived from an EMBL/GenBank/DDBJ whole genome shotgun (WGS) entry which is preliminary data.</text>
</comment>
<comment type="subcellular location">
    <subcellularLocation>
        <location evidence="1">Membrane</location>
    </subcellularLocation>
</comment>
<feature type="compositionally biased region" description="Polar residues" evidence="7">
    <location>
        <begin position="124"/>
        <end position="152"/>
    </location>
</feature>
<keyword evidence="4 8" id="KW-1133">Transmembrane helix</keyword>
<evidence type="ECO:0000259" key="9">
    <source>
        <dbReference type="PROSITE" id="PS50112"/>
    </source>
</evidence>
<feature type="transmembrane region" description="Helical" evidence="8">
    <location>
        <begin position="20"/>
        <end position="39"/>
    </location>
</feature>
<dbReference type="Proteomes" id="UP000013165">
    <property type="component" value="Unassembled WGS sequence"/>
</dbReference>
<evidence type="ECO:0000313" key="10">
    <source>
        <dbReference type="EMBL" id="ENO15427.2"/>
    </source>
</evidence>
<dbReference type="SMART" id="SM00091">
    <property type="entry name" value="PAS"/>
    <property type="match status" value="1"/>
</dbReference>
<dbReference type="InterPro" id="IPR013656">
    <property type="entry name" value="PAS_4"/>
</dbReference>
<feature type="transmembrane region" description="Helical" evidence="8">
    <location>
        <begin position="316"/>
        <end position="336"/>
    </location>
</feature>
<evidence type="ECO:0000256" key="6">
    <source>
        <dbReference type="SAM" id="Coils"/>
    </source>
</evidence>
<dbReference type="Pfam" id="PF08448">
    <property type="entry name" value="PAS_4"/>
    <property type="match status" value="1"/>
</dbReference>
<protein>
    <submittedName>
        <fullName evidence="10">PAS domain-containing protein</fullName>
    </submittedName>
</protein>
<dbReference type="GO" id="GO:0016301">
    <property type="term" value="F:kinase activity"/>
    <property type="evidence" value="ECO:0007669"/>
    <property type="project" value="UniProtKB-KW"/>
</dbReference>
<feature type="region of interest" description="Disordered" evidence="7">
    <location>
        <begin position="121"/>
        <end position="152"/>
    </location>
</feature>
<organism evidence="10 11">
    <name type="scientific">Marinobacter nanhaiticus D15-8W</name>
    <dbReference type="NCBI Taxonomy" id="626887"/>
    <lineage>
        <taxon>Bacteria</taxon>
        <taxon>Pseudomonadati</taxon>
        <taxon>Pseudomonadota</taxon>
        <taxon>Gammaproteobacteria</taxon>
        <taxon>Pseudomonadales</taxon>
        <taxon>Marinobacteraceae</taxon>
        <taxon>Marinobacter</taxon>
    </lineage>
</organism>
<sequence length="508" mass="56163">MPRVFRRWRPPMTQPQGRSLHIWLPGLVLIIGLLCTALINHQVGKGLTAQRAALLESYHQHFTDTVQQAIQARVQALDLIAGSLSASRAPQQAFQAQAESLLRRLPDVINLDRIERVTHDQRPSMEQQLSRSGGQPISFGEWQSSGDTRPAGTQQDYQVVTQVAGRGDDKISLGLVAPSVPHWRQPMDTALQHAKVSATAQTQIQRNGSSQSAVRLFRLVEDGSSDGERALISLAFSPDELLREALPNRIDPGLQVTVFDLDQHLKTPLFATDPLQQPLRPQALRSAISLADREWILTTIPDAGFADEPRERTQQVIWLVGLLSTLGTALLTLWLCRRTKAAREGQWRLEQALQAEEQVLENARIEKTALKQALQDSEQRSRDLVAIAGGCIAELDEQGRIGFISAQTVDLLGVPPAELENRLLADLVVAEDQPRFEQSLTAARQERQVTRLDLQMVDGADRTVPVTARIKPVIDTLTGCAGFRLSLHARPAMPEETAAPFEKSTPPD</sequence>
<evidence type="ECO:0000256" key="4">
    <source>
        <dbReference type="ARBA" id="ARBA00022989"/>
    </source>
</evidence>
<gene>
    <name evidence="10" type="ORF">J057_08751</name>
</gene>
<proteinExistence type="predicted"/>
<dbReference type="AlphaFoldDB" id="N6WWJ1"/>
<accession>N6WWJ1</accession>
<dbReference type="Gene3D" id="3.30.450.20">
    <property type="entry name" value="PAS domain"/>
    <property type="match status" value="1"/>
</dbReference>
<keyword evidence="11" id="KW-1185">Reference proteome</keyword>
<dbReference type="Pfam" id="PF03924">
    <property type="entry name" value="CHASE"/>
    <property type="match status" value="1"/>
</dbReference>
<dbReference type="PROSITE" id="PS50112">
    <property type="entry name" value="PAS"/>
    <property type="match status" value="1"/>
</dbReference>
<dbReference type="CDD" id="cd00130">
    <property type="entry name" value="PAS"/>
    <property type="match status" value="1"/>
</dbReference>
<evidence type="ECO:0000256" key="1">
    <source>
        <dbReference type="ARBA" id="ARBA00004370"/>
    </source>
</evidence>
<dbReference type="GO" id="GO:0007165">
    <property type="term" value="P:signal transduction"/>
    <property type="evidence" value="ECO:0007669"/>
    <property type="project" value="UniProtKB-ARBA"/>
</dbReference>
<dbReference type="GO" id="GO:0016020">
    <property type="term" value="C:membrane"/>
    <property type="evidence" value="ECO:0007669"/>
    <property type="project" value="UniProtKB-SubCell"/>
</dbReference>
<keyword evidence="6" id="KW-0175">Coiled coil</keyword>
<reference evidence="10 11" key="1">
    <citation type="journal article" date="2013" name="Genome Announc.">
        <title>Genome Sequence of the Polycyclic Aromatic Hydrocarbon-Degrading Bacterium Strain Marinobacter nanhaiticus D15-8WT.</title>
        <authorList>
            <person name="Cui Z."/>
            <person name="Gao W."/>
            <person name="Li Q."/>
            <person name="Xu G."/>
            <person name="Zheng L."/>
        </authorList>
    </citation>
    <scope>NUCLEOTIDE SEQUENCE [LARGE SCALE GENOMIC DNA]</scope>
    <source>
        <strain evidence="10 11">D15-8W</strain>
    </source>
</reference>
<dbReference type="STRING" id="626887.J057_08751"/>
<keyword evidence="2 8" id="KW-0812">Transmembrane</keyword>
<dbReference type="InterPro" id="IPR042240">
    <property type="entry name" value="CHASE_sf"/>
</dbReference>
<name>N6WWJ1_9GAMM</name>
<dbReference type="InterPro" id="IPR000014">
    <property type="entry name" value="PAS"/>
</dbReference>
<keyword evidence="3" id="KW-0418">Kinase</keyword>
<evidence type="ECO:0000256" key="8">
    <source>
        <dbReference type="SAM" id="Phobius"/>
    </source>
</evidence>
<evidence type="ECO:0000256" key="3">
    <source>
        <dbReference type="ARBA" id="ARBA00022777"/>
    </source>
</evidence>
<dbReference type="InterPro" id="IPR035965">
    <property type="entry name" value="PAS-like_dom_sf"/>
</dbReference>
<dbReference type="HOGENOM" id="CLU_548360_0_0_6"/>
<feature type="domain" description="PAS" evidence="9">
    <location>
        <begin position="377"/>
        <end position="447"/>
    </location>
</feature>
<dbReference type="InterPro" id="IPR006189">
    <property type="entry name" value="CHASE_dom"/>
</dbReference>
<evidence type="ECO:0000313" key="11">
    <source>
        <dbReference type="Proteomes" id="UP000013165"/>
    </source>
</evidence>
<dbReference type="Gene3D" id="3.30.450.350">
    <property type="entry name" value="CHASE domain"/>
    <property type="match status" value="1"/>
</dbReference>
<evidence type="ECO:0000256" key="5">
    <source>
        <dbReference type="ARBA" id="ARBA00023136"/>
    </source>
</evidence>
<dbReference type="PATRIC" id="fig|626887.3.peg.1749"/>
<keyword evidence="5 8" id="KW-0472">Membrane</keyword>
<keyword evidence="3" id="KW-0808">Transferase</keyword>